<accession>A0AAE9GTJ5</accession>
<evidence type="ECO:0000256" key="7">
    <source>
        <dbReference type="ARBA" id="ARBA00023136"/>
    </source>
</evidence>
<dbReference type="Proteomes" id="UP000829756">
    <property type="component" value="Chromosome"/>
</dbReference>
<comment type="subcellular location">
    <subcellularLocation>
        <location evidence="1">Cell inner membrane</location>
        <topology evidence="1">Multi-pass membrane protein</topology>
    </subcellularLocation>
    <subcellularLocation>
        <location evidence="8">Cell membrane</location>
        <topology evidence="8">Multi-pass membrane protein</topology>
    </subcellularLocation>
</comment>
<proteinExistence type="inferred from homology"/>
<evidence type="ECO:0000256" key="2">
    <source>
        <dbReference type="ARBA" id="ARBA00022448"/>
    </source>
</evidence>
<feature type="transmembrane region" description="Helical" evidence="8">
    <location>
        <begin position="182"/>
        <end position="204"/>
    </location>
</feature>
<protein>
    <submittedName>
        <fullName evidence="11">Iron ABC transporter permease</fullName>
    </submittedName>
    <submittedName>
        <fullName evidence="10">Thiamine transport system permease protein</fullName>
    </submittedName>
</protein>
<keyword evidence="7 8" id="KW-0472">Membrane</keyword>
<dbReference type="Pfam" id="PF00528">
    <property type="entry name" value="BPD_transp_1"/>
    <property type="match status" value="2"/>
</dbReference>
<evidence type="ECO:0000259" key="9">
    <source>
        <dbReference type="PROSITE" id="PS50928"/>
    </source>
</evidence>
<evidence type="ECO:0000256" key="6">
    <source>
        <dbReference type="ARBA" id="ARBA00022989"/>
    </source>
</evidence>
<feature type="transmembrane region" description="Helical" evidence="8">
    <location>
        <begin position="88"/>
        <end position="113"/>
    </location>
</feature>
<name>A0AAE9GTJ5_9NEIS</name>
<evidence type="ECO:0000313" key="12">
    <source>
        <dbReference type="Proteomes" id="UP000294721"/>
    </source>
</evidence>
<dbReference type="GO" id="GO:0055085">
    <property type="term" value="P:transmembrane transport"/>
    <property type="evidence" value="ECO:0007669"/>
    <property type="project" value="InterPro"/>
</dbReference>
<keyword evidence="4" id="KW-0997">Cell inner membrane</keyword>
<evidence type="ECO:0000256" key="8">
    <source>
        <dbReference type="RuleBase" id="RU363032"/>
    </source>
</evidence>
<organism evidence="11 13">
    <name type="scientific">Uruburuella suis</name>
    <dbReference type="NCBI Taxonomy" id="252130"/>
    <lineage>
        <taxon>Bacteria</taxon>
        <taxon>Pseudomonadati</taxon>
        <taxon>Pseudomonadota</taxon>
        <taxon>Betaproteobacteria</taxon>
        <taxon>Neisseriales</taxon>
        <taxon>Neisseriaceae</taxon>
        <taxon>Uruburuella</taxon>
    </lineage>
</organism>
<dbReference type="PANTHER" id="PTHR43357">
    <property type="entry name" value="INNER MEMBRANE ABC TRANSPORTER PERMEASE PROTEIN YDCV"/>
    <property type="match status" value="1"/>
</dbReference>
<dbReference type="InterPro" id="IPR000515">
    <property type="entry name" value="MetI-like"/>
</dbReference>
<evidence type="ECO:0000256" key="1">
    <source>
        <dbReference type="ARBA" id="ARBA00004429"/>
    </source>
</evidence>
<dbReference type="PROSITE" id="PS50928">
    <property type="entry name" value="ABC_TM1"/>
    <property type="match status" value="2"/>
</dbReference>
<dbReference type="EMBL" id="SLXE01000003">
    <property type="protein sequence ID" value="TCP09287.1"/>
    <property type="molecule type" value="Genomic_DNA"/>
</dbReference>
<dbReference type="GO" id="GO:0005886">
    <property type="term" value="C:plasma membrane"/>
    <property type="evidence" value="ECO:0007669"/>
    <property type="project" value="UniProtKB-SubCell"/>
</dbReference>
<comment type="similarity">
    <text evidence="8">Belongs to the binding-protein-dependent transport system permease family.</text>
</comment>
<dbReference type="Proteomes" id="UP000294721">
    <property type="component" value="Unassembled WGS sequence"/>
</dbReference>
<feature type="domain" description="ABC transmembrane type-1" evidence="9">
    <location>
        <begin position="318"/>
        <end position="502"/>
    </location>
</feature>
<reference evidence="11" key="2">
    <citation type="submission" date="2021-12" db="EMBL/GenBank/DDBJ databases">
        <authorList>
            <person name="Veyrier F.J."/>
        </authorList>
    </citation>
    <scope>NUCLEOTIDE SEQUENCE</scope>
    <source>
        <strain evidence="11">1258/02</strain>
    </source>
</reference>
<evidence type="ECO:0000256" key="5">
    <source>
        <dbReference type="ARBA" id="ARBA00022692"/>
    </source>
</evidence>
<dbReference type="InterPro" id="IPR035906">
    <property type="entry name" value="MetI-like_sf"/>
</dbReference>
<keyword evidence="2 8" id="KW-0813">Transport</keyword>
<evidence type="ECO:0000256" key="3">
    <source>
        <dbReference type="ARBA" id="ARBA00022475"/>
    </source>
</evidence>
<evidence type="ECO:0000256" key="4">
    <source>
        <dbReference type="ARBA" id="ARBA00022519"/>
    </source>
</evidence>
<gene>
    <name evidence="10" type="ORF">EV680_10328</name>
    <name evidence="11" type="ORF">LVJ78_12390</name>
</gene>
<evidence type="ECO:0000313" key="11">
    <source>
        <dbReference type="EMBL" id="UOO79447.1"/>
    </source>
</evidence>
<feature type="transmembrane region" description="Helical" evidence="8">
    <location>
        <begin position="54"/>
        <end position="76"/>
    </location>
</feature>
<dbReference type="EMBL" id="CP091507">
    <property type="protein sequence ID" value="UOO79447.1"/>
    <property type="molecule type" value="Genomic_DNA"/>
</dbReference>
<feature type="transmembrane region" description="Helical" evidence="8">
    <location>
        <begin position="378"/>
        <end position="394"/>
    </location>
</feature>
<feature type="transmembrane region" description="Helical" evidence="8">
    <location>
        <begin position="321"/>
        <end position="342"/>
    </location>
</feature>
<feature type="transmembrane region" description="Helical" evidence="8">
    <location>
        <begin position="125"/>
        <end position="146"/>
    </location>
</feature>
<feature type="domain" description="ABC transmembrane type-1" evidence="9">
    <location>
        <begin position="53"/>
        <end position="243"/>
    </location>
</feature>
<feature type="transmembrane region" description="Helical" evidence="8">
    <location>
        <begin position="275"/>
        <end position="301"/>
    </location>
</feature>
<keyword evidence="6 8" id="KW-1133">Transmembrane helix</keyword>
<evidence type="ECO:0000313" key="10">
    <source>
        <dbReference type="EMBL" id="TCP09287.1"/>
    </source>
</evidence>
<dbReference type="SUPFAM" id="SSF161098">
    <property type="entry name" value="MetI-like"/>
    <property type="match status" value="2"/>
</dbReference>
<sequence length="512" mass="55622">MTLPRLPATLLLSLLPLGFLAVMVVAPLFALARYDDAPSAWALLADDYMQWRLLWTLLQALITCVLVLLSGVPVAWALARLDFRGRRLVLRLLMLPFVMPTLVAGMGVLALFGPRGALWPGWQDTPYLLLYGNVFFNLPVLVRAAYQGFLQVPAGRLQAAQTLGAGAWQRFFHVEWPVLRPWLAGGACLVFLYCFSGFGLALLLGGSRYATVEVEIYQLIAYELDMARASVLVWLVLGITALAGGLYALISRRSAERKSLRPPLPAPAQGFGQKLLLAAALLLLLLCCVLPLLAVAWQAALAGGSWRVLLEADTLQAAGNTLRFTFLAMLLAVVLGVSHAALARRAAWVRGITFLPFMVSPVCVAFGVLLLYPQWTASLPLLIATYALLAYPFITKDVLAAWDALPANYQAAARSMGASPFQTACQVTAPLLLPALRRGLTLAAATCIGEFAATLFLSRPEWQTLTTLIYRYLGTAGADNHDRAMVITLFLMLLALLVFVLLDAAEKKNEAV</sequence>
<dbReference type="AlphaFoldDB" id="A0AAE9GTJ5"/>
<dbReference type="CDD" id="cd06261">
    <property type="entry name" value="TM_PBP2"/>
    <property type="match status" value="2"/>
</dbReference>
<feature type="transmembrane region" description="Helical" evidence="8">
    <location>
        <begin position="484"/>
        <end position="502"/>
    </location>
</feature>
<reference evidence="10 12" key="1">
    <citation type="submission" date="2019-03" db="EMBL/GenBank/DDBJ databases">
        <title>Genomic Encyclopedia of Type Strains, Phase IV (KMG-IV): sequencing the most valuable type-strain genomes for metagenomic binning, comparative biology and taxonomic classification.</title>
        <authorList>
            <person name="Goeker M."/>
        </authorList>
    </citation>
    <scope>NUCLEOTIDE SEQUENCE [LARGE SCALE GENOMIC DNA]</scope>
    <source>
        <strain evidence="10 12">DSM 17474</strain>
    </source>
</reference>
<evidence type="ECO:0000313" key="13">
    <source>
        <dbReference type="Proteomes" id="UP000829756"/>
    </source>
</evidence>
<keyword evidence="3" id="KW-1003">Cell membrane</keyword>
<dbReference type="KEGG" id="usu:LVJ78_12390"/>
<feature type="transmembrane region" description="Helical" evidence="8">
    <location>
        <begin position="231"/>
        <end position="250"/>
    </location>
</feature>
<dbReference type="Gene3D" id="1.10.3720.10">
    <property type="entry name" value="MetI-like"/>
    <property type="match status" value="2"/>
</dbReference>
<dbReference type="PANTHER" id="PTHR43357:SF4">
    <property type="entry name" value="INNER MEMBRANE ABC TRANSPORTER PERMEASE PROTEIN YDCV"/>
    <property type="match status" value="1"/>
</dbReference>
<feature type="transmembrane region" description="Helical" evidence="8">
    <location>
        <begin position="354"/>
        <end position="372"/>
    </location>
</feature>
<dbReference type="RefSeq" id="WP_132952596.1">
    <property type="nucleotide sequence ID" value="NZ_CP091507.1"/>
</dbReference>
<reference evidence="11" key="3">
    <citation type="journal article" date="2022" name="Res Sq">
        <title>Evolution of multicellular longitudinally dividing oral cavity symbionts (Neisseriaceae).</title>
        <authorList>
            <person name="Nyongesa S."/>
            <person name="Weber P."/>
            <person name="Bernet E."/>
            <person name="Pullido F."/>
            <person name="Nieckarz M."/>
            <person name="Delaby M."/>
            <person name="Nieves C."/>
            <person name="Viehboeck T."/>
            <person name="Krause N."/>
            <person name="Rivera-Millot A."/>
            <person name="Nakamura A."/>
            <person name="Vischer N."/>
            <person name="VanNieuwenhze M."/>
            <person name="Brun Y."/>
            <person name="Cava F."/>
            <person name="Bulgheresi S."/>
            <person name="Veyrier F."/>
        </authorList>
    </citation>
    <scope>NUCLEOTIDE SEQUENCE</scope>
    <source>
        <strain evidence="11">1258/02</strain>
    </source>
</reference>
<keyword evidence="5 8" id="KW-0812">Transmembrane</keyword>
<keyword evidence="12" id="KW-1185">Reference proteome</keyword>